<evidence type="ECO:0000256" key="12">
    <source>
        <dbReference type="ARBA" id="ARBA00047973"/>
    </source>
</evidence>
<dbReference type="RefSeq" id="WP_345419275.1">
    <property type="nucleotide sequence ID" value="NZ_BAABGT010000040.1"/>
</dbReference>
<dbReference type="Gene3D" id="3.50.30.40">
    <property type="entry name" value="Ribonuclease E inhibitor RraA/RraA-like"/>
    <property type="match status" value="1"/>
</dbReference>
<evidence type="ECO:0000313" key="14">
    <source>
        <dbReference type="Proteomes" id="UP001501598"/>
    </source>
</evidence>
<comment type="cofactor">
    <cofactor evidence="2">
        <name>a divalent metal cation</name>
        <dbReference type="ChEBI" id="CHEBI:60240"/>
    </cofactor>
</comment>
<dbReference type="PANTHER" id="PTHR33254:SF4">
    <property type="entry name" value="4-HYDROXY-4-METHYL-2-OXOGLUTARATE ALDOLASE 3-RELATED"/>
    <property type="match status" value="1"/>
</dbReference>
<comment type="similarity">
    <text evidence="3">Belongs to the class II aldolase/RraA-like family.</text>
</comment>
<evidence type="ECO:0000256" key="11">
    <source>
        <dbReference type="ARBA" id="ARBA00032305"/>
    </source>
</evidence>
<evidence type="ECO:0000256" key="6">
    <source>
        <dbReference type="ARBA" id="ARBA00012947"/>
    </source>
</evidence>
<evidence type="ECO:0000256" key="4">
    <source>
        <dbReference type="ARBA" id="ARBA00011233"/>
    </source>
</evidence>
<dbReference type="Pfam" id="PF03737">
    <property type="entry name" value="RraA-like"/>
    <property type="match status" value="1"/>
</dbReference>
<comment type="catalytic activity">
    <reaction evidence="12">
        <text>oxaloacetate + H(+) = pyruvate + CO2</text>
        <dbReference type="Rhea" id="RHEA:15641"/>
        <dbReference type="ChEBI" id="CHEBI:15361"/>
        <dbReference type="ChEBI" id="CHEBI:15378"/>
        <dbReference type="ChEBI" id="CHEBI:16452"/>
        <dbReference type="ChEBI" id="CHEBI:16526"/>
        <dbReference type="EC" id="4.1.1.112"/>
    </reaction>
</comment>
<evidence type="ECO:0000256" key="9">
    <source>
        <dbReference type="ARBA" id="ARBA00029596"/>
    </source>
</evidence>
<dbReference type="EMBL" id="BAABGT010000040">
    <property type="protein sequence ID" value="GAA4548629.1"/>
    <property type="molecule type" value="Genomic_DNA"/>
</dbReference>
<sequence>MTDVVEQFTRLDACTVSDACDALGIDAVAPGLAALWAGAAVCGRAVTVRLAEVDPENPPRTTVHLGVEAIERSAPGDVIVVANEGRTGMGGWGGLLSRAALRKGVAGVVVDGACRDIDEARQQGFPVFGLAGTPRTARGRVHQVECGGVVTVAGRSVEPGDVVVADGSGVVVVPAAQAGPVLHRAEQIAAREAEMVRLLDSGLEPSGVLGGAYEDMLRRA</sequence>
<evidence type="ECO:0000256" key="5">
    <source>
        <dbReference type="ARBA" id="ARBA00012213"/>
    </source>
</evidence>
<dbReference type="Proteomes" id="UP001501598">
    <property type="component" value="Unassembled WGS sequence"/>
</dbReference>
<evidence type="ECO:0000256" key="3">
    <source>
        <dbReference type="ARBA" id="ARBA00008621"/>
    </source>
</evidence>
<dbReference type="SUPFAM" id="SSF89562">
    <property type="entry name" value="RraA-like"/>
    <property type="match status" value="1"/>
</dbReference>
<evidence type="ECO:0000256" key="1">
    <source>
        <dbReference type="ARBA" id="ARBA00001342"/>
    </source>
</evidence>
<evidence type="ECO:0000313" key="13">
    <source>
        <dbReference type="EMBL" id="GAA4548629.1"/>
    </source>
</evidence>
<gene>
    <name evidence="13" type="ORF">GCM10023175_35340</name>
</gene>
<dbReference type="CDD" id="cd16841">
    <property type="entry name" value="RraA_family"/>
    <property type="match status" value="1"/>
</dbReference>
<organism evidence="13 14">
    <name type="scientific">Pseudonocardia xishanensis</name>
    <dbReference type="NCBI Taxonomy" id="630995"/>
    <lineage>
        <taxon>Bacteria</taxon>
        <taxon>Bacillati</taxon>
        <taxon>Actinomycetota</taxon>
        <taxon>Actinomycetes</taxon>
        <taxon>Pseudonocardiales</taxon>
        <taxon>Pseudonocardiaceae</taxon>
        <taxon>Pseudonocardia</taxon>
    </lineage>
</organism>
<dbReference type="EC" id="4.1.3.17" evidence="5"/>
<dbReference type="EC" id="4.1.1.112" evidence="6"/>
<evidence type="ECO:0000256" key="8">
    <source>
        <dbReference type="ARBA" id="ARBA00025046"/>
    </source>
</evidence>
<keyword evidence="14" id="KW-1185">Reference proteome</keyword>
<dbReference type="PANTHER" id="PTHR33254">
    <property type="entry name" value="4-HYDROXY-4-METHYL-2-OXOGLUTARATE ALDOLASE 3-RELATED"/>
    <property type="match status" value="1"/>
</dbReference>
<evidence type="ECO:0000256" key="10">
    <source>
        <dbReference type="ARBA" id="ARBA00030169"/>
    </source>
</evidence>
<name>A0ABP8RTL4_9PSEU</name>
<comment type="catalytic activity">
    <reaction evidence="1">
        <text>4-hydroxy-4-methyl-2-oxoglutarate = 2 pyruvate</text>
        <dbReference type="Rhea" id="RHEA:22748"/>
        <dbReference type="ChEBI" id="CHEBI:15361"/>
        <dbReference type="ChEBI" id="CHEBI:58276"/>
        <dbReference type="EC" id="4.1.3.17"/>
    </reaction>
</comment>
<evidence type="ECO:0000256" key="2">
    <source>
        <dbReference type="ARBA" id="ARBA00001968"/>
    </source>
</evidence>
<evidence type="ECO:0000256" key="7">
    <source>
        <dbReference type="ARBA" id="ARBA00016549"/>
    </source>
</evidence>
<comment type="function">
    <text evidence="8">Catalyzes the aldol cleavage of 4-hydroxy-4-methyl-2-oxoglutarate (HMG) into 2 molecules of pyruvate. Also contains a secondary oxaloacetate (OAA) decarboxylase activity due to the common pyruvate enolate transition state formed following C-C bond cleavage in the retro-aldol and decarboxylation reactions.</text>
</comment>
<proteinExistence type="inferred from homology"/>
<comment type="caution">
    <text evidence="13">The sequence shown here is derived from an EMBL/GenBank/DDBJ whole genome shotgun (WGS) entry which is preliminary data.</text>
</comment>
<reference evidence="14" key="1">
    <citation type="journal article" date="2019" name="Int. J. Syst. Evol. Microbiol.">
        <title>The Global Catalogue of Microorganisms (GCM) 10K type strain sequencing project: providing services to taxonomists for standard genome sequencing and annotation.</title>
        <authorList>
            <consortium name="The Broad Institute Genomics Platform"/>
            <consortium name="The Broad Institute Genome Sequencing Center for Infectious Disease"/>
            <person name="Wu L."/>
            <person name="Ma J."/>
        </authorList>
    </citation>
    <scope>NUCLEOTIDE SEQUENCE [LARGE SCALE GENOMIC DNA]</scope>
    <source>
        <strain evidence="14">JCM 17906</strain>
    </source>
</reference>
<protein>
    <recommendedName>
        <fullName evidence="7">Putative 4-hydroxy-4-methyl-2-oxoglutarate aldolase</fullName>
        <ecNumber evidence="6">4.1.1.112</ecNumber>
        <ecNumber evidence="5">4.1.3.17</ecNumber>
    </recommendedName>
    <alternativeName>
        <fullName evidence="11">Oxaloacetate decarboxylase</fullName>
    </alternativeName>
    <alternativeName>
        <fullName evidence="9">Regulator of ribonuclease activity homolog</fullName>
    </alternativeName>
    <alternativeName>
        <fullName evidence="10">RraA-like protein</fullName>
    </alternativeName>
</protein>
<dbReference type="InterPro" id="IPR005493">
    <property type="entry name" value="RraA/RraA-like"/>
</dbReference>
<comment type="subunit">
    <text evidence="4">Homotrimer.</text>
</comment>
<dbReference type="InterPro" id="IPR036704">
    <property type="entry name" value="RraA/RraA-like_sf"/>
</dbReference>
<accession>A0ABP8RTL4</accession>